<protein>
    <submittedName>
        <fullName evidence="2">Uncharacterized protein</fullName>
    </submittedName>
</protein>
<dbReference type="Proteomes" id="UP000295727">
    <property type="component" value="Chromosome 2"/>
</dbReference>
<proteinExistence type="predicted"/>
<reference evidence="2 3" key="1">
    <citation type="submission" date="2019-03" db="EMBL/GenBank/DDBJ databases">
        <title>Paraburkholderia sp. 7MH5, isolated from subtropical forest soil.</title>
        <authorList>
            <person name="Gao Z.-H."/>
            <person name="Qiu L.-H."/>
        </authorList>
    </citation>
    <scope>NUCLEOTIDE SEQUENCE [LARGE SCALE GENOMIC DNA]</scope>
    <source>
        <strain evidence="2 3">7MH5</strain>
    </source>
</reference>
<accession>A0A4V1AZH1</accession>
<evidence type="ECO:0000313" key="3">
    <source>
        <dbReference type="Proteomes" id="UP000295727"/>
    </source>
</evidence>
<sequence>MEFPKMLYRSSERFPEPESFKRALVSGAIQTLTVNSAEEQTGAEEEGWTEDLASLSAKKRGRPRTDGTNTPED</sequence>
<organism evidence="2 3">
    <name type="scientific">Paraburkholderia pallida</name>
    <dbReference type="NCBI Taxonomy" id="2547399"/>
    <lineage>
        <taxon>Bacteria</taxon>
        <taxon>Pseudomonadati</taxon>
        <taxon>Pseudomonadota</taxon>
        <taxon>Betaproteobacteria</taxon>
        <taxon>Burkholderiales</taxon>
        <taxon>Burkholderiaceae</taxon>
        <taxon>Paraburkholderia</taxon>
    </lineage>
</organism>
<dbReference type="RefSeq" id="WP_134751835.1">
    <property type="nucleotide sequence ID" value="NZ_CP038149.1"/>
</dbReference>
<evidence type="ECO:0000313" key="2">
    <source>
        <dbReference type="EMBL" id="QBQ99252.1"/>
    </source>
</evidence>
<dbReference type="AlphaFoldDB" id="A0A4V1AZH1"/>
<feature type="region of interest" description="Disordered" evidence="1">
    <location>
        <begin position="36"/>
        <end position="73"/>
    </location>
</feature>
<gene>
    <name evidence="2" type="ORF">E1956_18785</name>
</gene>
<name>A0A4V1AZH1_9BURK</name>
<keyword evidence="3" id="KW-1185">Reference proteome</keyword>
<dbReference type="EMBL" id="CP038149">
    <property type="protein sequence ID" value="QBQ99252.1"/>
    <property type="molecule type" value="Genomic_DNA"/>
</dbReference>
<evidence type="ECO:0000256" key="1">
    <source>
        <dbReference type="SAM" id="MobiDB-lite"/>
    </source>
</evidence>
<dbReference type="KEGG" id="ppai:E1956_18785"/>